<dbReference type="EMBL" id="HACG01042853">
    <property type="protein sequence ID" value="CEK89718.1"/>
    <property type="molecule type" value="Transcribed_RNA"/>
</dbReference>
<organism evidence="1">
    <name type="scientific">Arion vulgaris</name>
    <dbReference type="NCBI Taxonomy" id="1028688"/>
    <lineage>
        <taxon>Eukaryota</taxon>
        <taxon>Metazoa</taxon>
        <taxon>Spiralia</taxon>
        <taxon>Lophotrochozoa</taxon>
        <taxon>Mollusca</taxon>
        <taxon>Gastropoda</taxon>
        <taxon>Heterobranchia</taxon>
        <taxon>Euthyneura</taxon>
        <taxon>Panpulmonata</taxon>
        <taxon>Eupulmonata</taxon>
        <taxon>Stylommatophora</taxon>
        <taxon>Helicina</taxon>
        <taxon>Arionoidea</taxon>
        <taxon>Arionidae</taxon>
        <taxon>Arion</taxon>
    </lineage>
</organism>
<name>A0A0B7B9J3_9EUPU</name>
<dbReference type="AlphaFoldDB" id="A0A0B7B9J3"/>
<reference evidence="1" key="1">
    <citation type="submission" date="2014-12" db="EMBL/GenBank/DDBJ databases">
        <title>Insight into the proteome of Arion vulgaris.</title>
        <authorList>
            <person name="Aradska J."/>
            <person name="Bulat T."/>
            <person name="Smidak R."/>
            <person name="Sarate P."/>
            <person name="Gangsoo J."/>
            <person name="Sialana F."/>
            <person name="Bilban M."/>
            <person name="Lubec G."/>
        </authorList>
    </citation>
    <scope>NUCLEOTIDE SEQUENCE</scope>
    <source>
        <tissue evidence="1">Skin</tissue>
    </source>
</reference>
<sequence length="61" mass="6832">MYRSPTENNLVVVVKPPGIMSSHPVSICAWGRVPGYLADPETSNNSRRVVLCLVLRRLLLR</sequence>
<proteinExistence type="predicted"/>
<evidence type="ECO:0000313" key="1">
    <source>
        <dbReference type="EMBL" id="CEK89718.1"/>
    </source>
</evidence>
<protein>
    <submittedName>
        <fullName evidence="1">Uncharacterized protein</fullName>
    </submittedName>
</protein>
<accession>A0A0B7B9J3</accession>
<gene>
    <name evidence="1" type="primary">ORF172528</name>
</gene>